<evidence type="ECO:0000256" key="2">
    <source>
        <dbReference type="ARBA" id="ARBA00022989"/>
    </source>
</evidence>
<dbReference type="Pfam" id="PF07690">
    <property type="entry name" value="MFS_1"/>
    <property type="match status" value="1"/>
</dbReference>
<dbReference type="RefSeq" id="WP_186902045.1">
    <property type="nucleotide sequence ID" value="NZ_JACOGD010000001.1"/>
</dbReference>
<dbReference type="PROSITE" id="PS50850">
    <property type="entry name" value="MFS"/>
    <property type="match status" value="1"/>
</dbReference>
<organism evidence="6 7">
    <name type="scientific">Undibacterium curvum</name>
    <dbReference type="NCBI Taxonomy" id="2762294"/>
    <lineage>
        <taxon>Bacteria</taxon>
        <taxon>Pseudomonadati</taxon>
        <taxon>Pseudomonadota</taxon>
        <taxon>Betaproteobacteria</taxon>
        <taxon>Burkholderiales</taxon>
        <taxon>Oxalobacteraceae</taxon>
        <taxon>Undibacterium</taxon>
    </lineage>
</organism>
<dbReference type="InterPro" id="IPR036259">
    <property type="entry name" value="MFS_trans_sf"/>
</dbReference>
<dbReference type="SUPFAM" id="SSF103473">
    <property type="entry name" value="MFS general substrate transporter"/>
    <property type="match status" value="1"/>
</dbReference>
<evidence type="ECO:0000256" key="1">
    <source>
        <dbReference type="ARBA" id="ARBA00022692"/>
    </source>
</evidence>
<evidence type="ECO:0000256" key="3">
    <source>
        <dbReference type="ARBA" id="ARBA00023136"/>
    </source>
</evidence>
<protein>
    <submittedName>
        <fullName evidence="6">MFS transporter</fullName>
    </submittedName>
</protein>
<feature type="transmembrane region" description="Helical" evidence="4">
    <location>
        <begin position="325"/>
        <end position="342"/>
    </location>
</feature>
<feature type="transmembrane region" description="Helical" evidence="4">
    <location>
        <begin position="363"/>
        <end position="383"/>
    </location>
</feature>
<feature type="transmembrane region" description="Helical" evidence="4">
    <location>
        <begin position="87"/>
        <end position="105"/>
    </location>
</feature>
<feature type="transmembrane region" description="Helical" evidence="4">
    <location>
        <begin position="233"/>
        <end position="254"/>
    </location>
</feature>
<reference evidence="6 7" key="1">
    <citation type="submission" date="2020-08" db="EMBL/GenBank/DDBJ databases">
        <title>Novel species isolated from subtropical streams in China.</title>
        <authorList>
            <person name="Lu H."/>
        </authorList>
    </citation>
    <scope>NUCLEOTIDE SEQUENCE [LARGE SCALE GENOMIC DNA]</scope>
    <source>
        <strain evidence="6 7">CY22W</strain>
    </source>
</reference>
<feature type="transmembrane region" description="Helical" evidence="4">
    <location>
        <begin position="20"/>
        <end position="40"/>
    </location>
</feature>
<evidence type="ECO:0000313" key="7">
    <source>
        <dbReference type="Proteomes" id="UP000654304"/>
    </source>
</evidence>
<feature type="domain" description="Major facilitator superfamily (MFS) profile" evidence="5">
    <location>
        <begin position="19"/>
        <end position="414"/>
    </location>
</feature>
<proteinExistence type="predicted"/>
<feature type="transmembrane region" description="Helical" evidence="4">
    <location>
        <begin position="111"/>
        <end position="131"/>
    </location>
</feature>
<keyword evidence="2 4" id="KW-1133">Transmembrane helix</keyword>
<accession>A0ABR6ZZN8</accession>
<dbReference type="InterPro" id="IPR020846">
    <property type="entry name" value="MFS_dom"/>
</dbReference>
<dbReference type="InterPro" id="IPR011701">
    <property type="entry name" value="MFS"/>
</dbReference>
<evidence type="ECO:0000259" key="5">
    <source>
        <dbReference type="PROSITE" id="PS50850"/>
    </source>
</evidence>
<dbReference type="PANTHER" id="PTHR43129">
    <property type="entry name" value="FOSMIDOMYCIN RESISTANCE PROTEIN"/>
    <property type="match status" value="1"/>
</dbReference>
<dbReference type="PANTHER" id="PTHR43129:SF1">
    <property type="entry name" value="FOSMIDOMYCIN RESISTANCE PROTEIN"/>
    <property type="match status" value="1"/>
</dbReference>
<dbReference type="Proteomes" id="UP000654304">
    <property type="component" value="Unassembled WGS sequence"/>
</dbReference>
<comment type="caution">
    <text evidence="6">The sequence shown here is derived from an EMBL/GenBank/DDBJ whole genome shotgun (WGS) entry which is preliminary data.</text>
</comment>
<feature type="transmembrane region" description="Helical" evidence="4">
    <location>
        <begin position="389"/>
        <end position="411"/>
    </location>
</feature>
<dbReference type="EMBL" id="JACOGD010000001">
    <property type="protein sequence ID" value="MBC3930135.1"/>
    <property type="molecule type" value="Genomic_DNA"/>
</dbReference>
<feature type="transmembrane region" description="Helical" evidence="4">
    <location>
        <begin position="143"/>
        <end position="168"/>
    </location>
</feature>
<evidence type="ECO:0000313" key="6">
    <source>
        <dbReference type="EMBL" id="MBC3930135.1"/>
    </source>
</evidence>
<feature type="transmembrane region" description="Helical" evidence="4">
    <location>
        <begin position="302"/>
        <end position="319"/>
    </location>
</feature>
<keyword evidence="1 4" id="KW-0812">Transmembrane</keyword>
<keyword evidence="3 4" id="KW-0472">Membrane</keyword>
<gene>
    <name evidence="6" type="ORF">H8K43_00495</name>
</gene>
<keyword evidence="7" id="KW-1185">Reference proteome</keyword>
<feature type="transmembrane region" description="Helical" evidence="4">
    <location>
        <begin position="60"/>
        <end position="80"/>
    </location>
</feature>
<dbReference type="Gene3D" id="1.20.1250.20">
    <property type="entry name" value="MFS general substrate transporter like domains"/>
    <property type="match status" value="1"/>
</dbReference>
<feature type="transmembrane region" description="Helical" evidence="4">
    <location>
        <begin position="274"/>
        <end position="293"/>
    </location>
</feature>
<feature type="transmembrane region" description="Helical" evidence="4">
    <location>
        <begin position="174"/>
        <end position="194"/>
    </location>
</feature>
<name>A0ABR6ZZN8_9BURK</name>
<sequence>MANAGYAPAATQPAAGKTDVLIISLVGVAHGISHFFHMILAPLFPWIKEAFQLSYAELGLLMTVFFVISGIGQALSGFVVDRIGARAVLFFGISCLALAALLLSVAPSYGFLMLGAMVAGVGNSVFHPADYTLLNQKVTPARLGYAFSVHGITGNLGWAAAPVFLVSIAQFSDWRTALLCASALPLAVLALLVWHRDLLRTHQVVKNPAADSGKLNANSAQTEGTLDFLKIPAVWMCFAFFFLIAMGLGGIQNFSATSLRDLYGMSLATATSAYTLYMLASAGGMLWGGMLAAKAKNHDRTIAMAFGAAGMFALCLATGLPGSGLAVVLMAAIGFGSGVAGPSRDLMIRAAAPKNATGRVYGIVYSGLDSGLACSPLLFGAIMDRHQPALVFVLVCVFQVLAILTAVNVGARTRARNASVSA</sequence>
<evidence type="ECO:0000256" key="4">
    <source>
        <dbReference type="SAM" id="Phobius"/>
    </source>
</evidence>